<dbReference type="RefSeq" id="WP_148969613.1">
    <property type="nucleotide sequence ID" value="NZ_JBNIKW010000002.1"/>
</dbReference>
<keyword evidence="1" id="KW-0732">Signal</keyword>
<protein>
    <submittedName>
        <fullName evidence="2">Uncharacterized protein</fullName>
    </submittedName>
</protein>
<dbReference type="OrthoDB" id="2943891at2"/>
<reference evidence="2 3" key="1">
    <citation type="submission" date="2019-08" db="EMBL/GenBank/DDBJ databases">
        <title>Bacillus genomes from the desert of Cuatro Cienegas, Coahuila.</title>
        <authorList>
            <person name="Olmedo-Alvarez G."/>
        </authorList>
    </citation>
    <scope>NUCLEOTIDE SEQUENCE [LARGE SCALE GENOMIC DNA]</scope>
    <source>
        <strain evidence="2 3">CH87b_3T</strain>
    </source>
</reference>
<feature type="chain" id="PRO_5030116669" evidence="1">
    <location>
        <begin position="26"/>
        <end position="216"/>
    </location>
</feature>
<comment type="caution">
    <text evidence="2">The sequence shown here is derived from an EMBL/GenBank/DDBJ whole genome shotgun (WGS) entry which is preliminary data.</text>
</comment>
<dbReference type="AlphaFoldDB" id="A0A5D4TP54"/>
<sequence length="216" mass="24436">MKLKVVLASILSLVMFLATVVPLNAEEYNESNVEIGTELENPTYEEVMELSEEDVELVAELSETATLEELSDYYNEDLTDVNINDFEEEFETLINDPVFSEMEEVMALQEAEALVADAEVNAQWVPVVAAALRVLVSKVGKKGMQKGWSVARPHIEKALKNLNKYYIDGPSGGRIIQVRNKSDKKPIFRLDYHYIDGKGPYLHYHVAPNMKAHHHL</sequence>
<name>A0A5D4TP54_9BACI</name>
<proteinExistence type="predicted"/>
<evidence type="ECO:0000313" key="3">
    <source>
        <dbReference type="Proteomes" id="UP000324269"/>
    </source>
</evidence>
<accession>A0A5D4TP54</accession>
<evidence type="ECO:0000256" key="1">
    <source>
        <dbReference type="SAM" id="SignalP"/>
    </source>
</evidence>
<dbReference type="EMBL" id="VTEZ01000002">
    <property type="protein sequence ID" value="TYS86762.1"/>
    <property type="molecule type" value="Genomic_DNA"/>
</dbReference>
<organism evidence="2 3">
    <name type="scientific">Rossellomorea aquimaris</name>
    <dbReference type="NCBI Taxonomy" id="189382"/>
    <lineage>
        <taxon>Bacteria</taxon>
        <taxon>Bacillati</taxon>
        <taxon>Bacillota</taxon>
        <taxon>Bacilli</taxon>
        <taxon>Bacillales</taxon>
        <taxon>Bacillaceae</taxon>
        <taxon>Rossellomorea</taxon>
    </lineage>
</organism>
<evidence type="ECO:0000313" key="2">
    <source>
        <dbReference type="EMBL" id="TYS86762.1"/>
    </source>
</evidence>
<dbReference type="Proteomes" id="UP000324269">
    <property type="component" value="Unassembled WGS sequence"/>
</dbReference>
<feature type="signal peptide" evidence="1">
    <location>
        <begin position="1"/>
        <end position="25"/>
    </location>
</feature>
<gene>
    <name evidence="2" type="ORF">FZC85_07100</name>
</gene>